<dbReference type="AlphaFoldDB" id="A0A9J5ZHK0"/>
<evidence type="ECO:0000313" key="2">
    <source>
        <dbReference type="Proteomes" id="UP000824120"/>
    </source>
</evidence>
<keyword evidence="2" id="KW-1185">Reference proteome</keyword>
<reference evidence="1 2" key="1">
    <citation type="submission" date="2020-09" db="EMBL/GenBank/DDBJ databases">
        <title>De no assembly of potato wild relative species, Solanum commersonii.</title>
        <authorList>
            <person name="Cho K."/>
        </authorList>
    </citation>
    <scope>NUCLEOTIDE SEQUENCE [LARGE SCALE GENOMIC DNA]</scope>
    <source>
        <strain evidence="1">LZ3.2</strain>
        <tissue evidence="1">Leaf</tissue>
    </source>
</reference>
<dbReference type="Proteomes" id="UP000824120">
    <property type="component" value="Chromosome 4"/>
</dbReference>
<proteinExistence type="predicted"/>
<dbReference type="EMBL" id="JACXVP010000004">
    <property type="protein sequence ID" value="KAG5611288.1"/>
    <property type="molecule type" value="Genomic_DNA"/>
</dbReference>
<name>A0A9J5ZHK0_SOLCO</name>
<organism evidence="1 2">
    <name type="scientific">Solanum commersonii</name>
    <name type="common">Commerson's wild potato</name>
    <name type="synonym">Commerson's nightshade</name>
    <dbReference type="NCBI Taxonomy" id="4109"/>
    <lineage>
        <taxon>Eukaryota</taxon>
        <taxon>Viridiplantae</taxon>
        <taxon>Streptophyta</taxon>
        <taxon>Embryophyta</taxon>
        <taxon>Tracheophyta</taxon>
        <taxon>Spermatophyta</taxon>
        <taxon>Magnoliopsida</taxon>
        <taxon>eudicotyledons</taxon>
        <taxon>Gunneridae</taxon>
        <taxon>Pentapetalae</taxon>
        <taxon>asterids</taxon>
        <taxon>lamiids</taxon>
        <taxon>Solanales</taxon>
        <taxon>Solanaceae</taxon>
        <taxon>Solanoideae</taxon>
        <taxon>Solaneae</taxon>
        <taxon>Solanum</taxon>
    </lineage>
</organism>
<gene>
    <name evidence="1" type="ORF">H5410_022569</name>
</gene>
<comment type="caution">
    <text evidence="1">The sequence shown here is derived from an EMBL/GenBank/DDBJ whole genome shotgun (WGS) entry which is preliminary data.</text>
</comment>
<sequence>MDYGHVEVWFLNPNVSDHSPIVIQVSTRPPFGPKTFRLFKTVLEHPKFEGILTTLWSKRYTSTRIRQLWRKLKALKIGLKDLNTYLASYSPKLQTTRQSLEIVQSKMKTQPLNNVLIEQELVLLSDIRKWSLVEEKVCKQKSRINWDNSGDANTKFFHAQMKIRSNKNTITSIYTSNVIKLQDPKLVEE</sequence>
<dbReference type="OrthoDB" id="1305551at2759"/>
<protein>
    <submittedName>
        <fullName evidence="1">Uncharacterized protein</fullName>
    </submittedName>
</protein>
<accession>A0A9J5ZHK0</accession>
<evidence type="ECO:0000313" key="1">
    <source>
        <dbReference type="EMBL" id="KAG5611288.1"/>
    </source>
</evidence>